<dbReference type="Pfam" id="PF13472">
    <property type="entry name" value="Lipase_GDSL_2"/>
    <property type="match status" value="1"/>
</dbReference>
<evidence type="ECO:0000313" key="2">
    <source>
        <dbReference type="EMBL" id="SOE16319.1"/>
    </source>
</evidence>
<proteinExistence type="predicted"/>
<evidence type="ECO:0000259" key="1">
    <source>
        <dbReference type="Pfam" id="PF13472"/>
    </source>
</evidence>
<dbReference type="Gene3D" id="3.40.50.1110">
    <property type="entry name" value="SGNH hydrolase"/>
    <property type="match status" value="1"/>
</dbReference>
<accession>A0A286IA89</accession>
<dbReference type="RefSeq" id="WP_097105886.1">
    <property type="nucleotide sequence ID" value="NZ_OCPC01000001.1"/>
</dbReference>
<dbReference type="InterPro" id="IPR036514">
    <property type="entry name" value="SGNH_hydro_sf"/>
</dbReference>
<name>A0A286IA89_9HYPH</name>
<keyword evidence="3" id="KW-1185">Reference proteome</keyword>
<organism evidence="2 3">
    <name type="scientific">Hoeflea halophila</name>
    <dbReference type="NCBI Taxonomy" id="714899"/>
    <lineage>
        <taxon>Bacteria</taxon>
        <taxon>Pseudomonadati</taxon>
        <taxon>Pseudomonadota</taxon>
        <taxon>Alphaproteobacteria</taxon>
        <taxon>Hyphomicrobiales</taxon>
        <taxon>Rhizobiaceae</taxon>
        <taxon>Hoeflea</taxon>
    </lineage>
</organism>
<dbReference type="InterPro" id="IPR013830">
    <property type="entry name" value="SGNH_hydro"/>
</dbReference>
<gene>
    <name evidence="2" type="ORF">SAMN05877838_1183</name>
</gene>
<dbReference type="SUPFAM" id="SSF52266">
    <property type="entry name" value="SGNH hydrolase"/>
    <property type="match status" value="1"/>
</dbReference>
<protein>
    <submittedName>
        <fullName evidence="2">Lysophospholipase L1-like esterase</fullName>
    </submittedName>
</protein>
<reference evidence="3" key="1">
    <citation type="submission" date="2017-08" db="EMBL/GenBank/DDBJ databases">
        <authorList>
            <person name="Varghese N."/>
            <person name="Submissions S."/>
        </authorList>
    </citation>
    <scope>NUCLEOTIDE SEQUENCE [LARGE SCALE GENOMIC DNA]</scope>
    <source>
        <strain evidence="3">KCTC 23107</strain>
    </source>
</reference>
<dbReference type="OrthoDB" id="9804395at2"/>
<dbReference type="CDD" id="cd01836">
    <property type="entry name" value="FeeA_FeeB_like"/>
    <property type="match status" value="1"/>
</dbReference>
<dbReference type="Proteomes" id="UP000219465">
    <property type="component" value="Unassembled WGS sequence"/>
</dbReference>
<dbReference type="GO" id="GO:0016788">
    <property type="term" value="F:hydrolase activity, acting on ester bonds"/>
    <property type="evidence" value="ECO:0007669"/>
    <property type="project" value="UniProtKB-ARBA"/>
</dbReference>
<sequence length="249" mass="26609">MNNTLAGLISWMLVPIALFKGLGVRRIVPRLPPPRGRPKGQVGDGEAEARLLVIGDSSAAGVGADRIEDTLGPQLAERINQATGKPVAWRSAGANSAIASQVRDFVVPHIEERDFTHVVITVGTNDAKNFKTRSAFKKGFGGLLYAVHARWPDAAVFWSPVVALPDVPALPRSLGYILGLRAQIINSMGVQLCRERNATAIDPLPVVGPEGFAVDGFHANAAGYHHWAQHVARFIPDAVPVPSSSQTPE</sequence>
<dbReference type="AlphaFoldDB" id="A0A286IA89"/>
<dbReference type="EMBL" id="OCPC01000001">
    <property type="protein sequence ID" value="SOE16319.1"/>
    <property type="molecule type" value="Genomic_DNA"/>
</dbReference>
<feature type="domain" description="SGNH hydrolase-type esterase" evidence="1">
    <location>
        <begin position="53"/>
        <end position="225"/>
    </location>
</feature>
<evidence type="ECO:0000313" key="3">
    <source>
        <dbReference type="Proteomes" id="UP000219465"/>
    </source>
</evidence>